<dbReference type="EMBL" id="GGYP01000114">
    <property type="protein sequence ID" value="MDE44885.1"/>
    <property type="molecule type" value="Transcribed_RNA"/>
</dbReference>
<sequence length="295" mass="33025">MAKQPLTVSSLCSRLGDILIFLAQVLLIACCVLIAIEYVDPISTSRANNKKNTEDKRQNIKSNGCKSQTLQIGAYLAAVLMLVTTALGIVGTCTRNSRLLKTFAMNMLLVALFKAIFTYRDYEEHRSDHALVGGTMIISMPYYSWYNQSSTPPNADTSFWDYVQAKLKCCATFRHEEWQHLRPKHLNEDVLPKSCCSSSSPDGLCHSDGAFQVGCLTQLQRFNHAILLAMAYDIVLFVSLAILALTIAKPRRSIKPDQQQQRLSNERYVRIELGQGPKQKRLGTCKSSPPSYPKL</sequence>
<dbReference type="Gene3D" id="1.10.1450.10">
    <property type="entry name" value="Tetraspanin"/>
    <property type="match status" value="1"/>
</dbReference>
<feature type="transmembrane region" description="Helical" evidence="6">
    <location>
        <begin position="98"/>
        <end position="117"/>
    </location>
</feature>
<protein>
    <submittedName>
        <fullName evidence="7">CD82 antigen</fullName>
    </submittedName>
</protein>
<name>A0A6G1S311_9ACAR</name>
<evidence type="ECO:0000256" key="3">
    <source>
        <dbReference type="ARBA" id="ARBA00022989"/>
    </source>
</evidence>
<feature type="transmembrane region" description="Helical" evidence="6">
    <location>
        <begin position="226"/>
        <end position="248"/>
    </location>
</feature>
<dbReference type="InterPro" id="IPR008952">
    <property type="entry name" value="Tetraspanin_EC2_sf"/>
</dbReference>
<keyword evidence="4 6" id="KW-0472">Membrane</keyword>
<keyword evidence="3 6" id="KW-1133">Transmembrane helix</keyword>
<evidence type="ECO:0000256" key="4">
    <source>
        <dbReference type="ARBA" id="ARBA00023136"/>
    </source>
</evidence>
<feature type="transmembrane region" description="Helical" evidence="6">
    <location>
        <begin position="72"/>
        <end position="92"/>
    </location>
</feature>
<dbReference type="GO" id="GO:0016020">
    <property type="term" value="C:membrane"/>
    <property type="evidence" value="ECO:0007669"/>
    <property type="project" value="UniProtKB-SubCell"/>
</dbReference>
<organism evidence="7">
    <name type="scientific">Aceria tosichella</name>
    <name type="common">wheat curl mite</name>
    <dbReference type="NCBI Taxonomy" id="561515"/>
    <lineage>
        <taxon>Eukaryota</taxon>
        <taxon>Metazoa</taxon>
        <taxon>Ecdysozoa</taxon>
        <taxon>Arthropoda</taxon>
        <taxon>Chelicerata</taxon>
        <taxon>Arachnida</taxon>
        <taxon>Acari</taxon>
        <taxon>Acariformes</taxon>
        <taxon>Trombidiformes</taxon>
        <taxon>Prostigmata</taxon>
        <taxon>Eupodina</taxon>
        <taxon>Eriophyoidea</taxon>
        <taxon>Eriophyidae</taxon>
        <taxon>Eriophyinae</taxon>
        <taxon>Aceriini</taxon>
        <taxon>Aceria</taxon>
    </lineage>
</organism>
<evidence type="ECO:0000256" key="6">
    <source>
        <dbReference type="SAM" id="Phobius"/>
    </source>
</evidence>
<dbReference type="PROSITE" id="PS51257">
    <property type="entry name" value="PROKAR_LIPOPROTEIN"/>
    <property type="match status" value="1"/>
</dbReference>
<dbReference type="Pfam" id="PF00335">
    <property type="entry name" value="Tetraspanin"/>
    <property type="match status" value="1"/>
</dbReference>
<evidence type="ECO:0000256" key="1">
    <source>
        <dbReference type="ARBA" id="ARBA00004141"/>
    </source>
</evidence>
<dbReference type="PANTHER" id="PTHR19282">
    <property type="entry name" value="TETRASPANIN"/>
    <property type="match status" value="1"/>
</dbReference>
<accession>A0A6G1S311</accession>
<feature type="transmembrane region" description="Helical" evidence="6">
    <location>
        <begin position="18"/>
        <end position="39"/>
    </location>
</feature>
<evidence type="ECO:0000256" key="5">
    <source>
        <dbReference type="SAM" id="MobiDB-lite"/>
    </source>
</evidence>
<dbReference type="AlphaFoldDB" id="A0A6G1S311"/>
<evidence type="ECO:0000313" key="7">
    <source>
        <dbReference type="EMBL" id="MDE44885.1"/>
    </source>
</evidence>
<dbReference type="InterPro" id="IPR018499">
    <property type="entry name" value="Tetraspanin/Peripherin"/>
</dbReference>
<dbReference type="SUPFAM" id="SSF48652">
    <property type="entry name" value="Tetraspanin"/>
    <property type="match status" value="1"/>
</dbReference>
<proteinExistence type="predicted"/>
<evidence type="ECO:0000256" key="2">
    <source>
        <dbReference type="ARBA" id="ARBA00022692"/>
    </source>
</evidence>
<feature type="region of interest" description="Disordered" evidence="5">
    <location>
        <begin position="273"/>
        <end position="295"/>
    </location>
</feature>
<gene>
    <name evidence="7" type="primary">Cd82</name>
    <name evidence="7" type="ORF">g.2432</name>
</gene>
<comment type="subcellular location">
    <subcellularLocation>
        <location evidence="1">Membrane</location>
        <topology evidence="1">Multi-pass membrane protein</topology>
    </subcellularLocation>
</comment>
<keyword evidence="2 6" id="KW-0812">Transmembrane</keyword>
<reference evidence="7" key="1">
    <citation type="submission" date="2018-10" db="EMBL/GenBank/DDBJ databases">
        <title>Transcriptome assembly of Aceria tosichella (Wheat curl mite) Type 2.</title>
        <authorList>
            <person name="Scully E.D."/>
            <person name="Geib S.M."/>
            <person name="Palmer N.A."/>
            <person name="Gupta A.K."/>
            <person name="Sarath G."/>
            <person name="Tatineni S."/>
        </authorList>
    </citation>
    <scope>NUCLEOTIDE SEQUENCE</scope>
    <source>
        <strain evidence="7">LincolnNE</strain>
    </source>
</reference>